<name>Q87L93_VIBPA</name>
<dbReference type="EMBL" id="BA000031">
    <property type="protein sequence ID" value="BAC60982.1"/>
    <property type="molecule type" value="Genomic_DNA"/>
</dbReference>
<sequence>MDSLNNIDFKKLASQQKSIQMKMRLLALAHFKDGYSRTQIAQVSQGKPN</sequence>
<dbReference type="AlphaFoldDB" id="Q87L93"/>
<dbReference type="KEGG" id="vpa:VP2719"/>
<dbReference type="eggNOG" id="COG3415">
    <property type="taxonomic scope" value="Bacteria"/>
</dbReference>
<evidence type="ECO:0000313" key="1">
    <source>
        <dbReference type="EMBL" id="BAC60982.1"/>
    </source>
</evidence>
<reference evidence="1 2" key="1">
    <citation type="journal article" date="2003" name="Lancet">
        <title>Genome sequence of Vibrio parahaemolyticus: a pathogenic mechanism distinct from that of V. cholerae.</title>
        <authorList>
            <person name="Makino K."/>
            <person name="Oshima K."/>
            <person name="Kurokawa K."/>
            <person name="Yokoyama K."/>
            <person name="Uda T."/>
            <person name="Tagomori K."/>
            <person name="Iijima Y."/>
            <person name="Najima M."/>
            <person name="Nakano M."/>
            <person name="Yamashita A."/>
            <person name="Kubota Y."/>
            <person name="Kimura S."/>
            <person name="Yasunaga T."/>
            <person name="Honda T."/>
            <person name="Shinagawa H."/>
            <person name="Hattori M."/>
            <person name="Iida T."/>
        </authorList>
    </citation>
    <scope>NUCLEOTIDE SEQUENCE [LARGE SCALE GENOMIC DNA]</scope>
    <source>
        <strain evidence="2">RIMD 2210633</strain>
    </source>
</reference>
<gene>
    <name evidence="1" type="ordered locus">VP2719</name>
</gene>
<proteinExistence type="predicted"/>
<dbReference type="PATRIC" id="fig|223926.6.peg.2614"/>
<evidence type="ECO:0000313" key="2">
    <source>
        <dbReference type="Proteomes" id="UP000002493"/>
    </source>
</evidence>
<dbReference type="HOGENOM" id="CLU_208778_0_0_6"/>
<organism evidence="1 2">
    <name type="scientific">Vibrio parahaemolyticus serotype O3:K6 (strain RIMD 2210633)</name>
    <dbReference type="NCBI Taxonomy" id="223926"/>
    <lineage>
        <taxon>Bacteria</taxon>
        <taxon>Pseudomonadati</taxon>
        <taxon>Pseudomonadota</taxon>
        <taxon>Gammaproteobacteria</taxon>
        <taxon>Vibrionales</taxon>
        <taxon>Vibrionaceae</taxon>
        <taxon>Vibrio</taxon>
    </lineage>
</organism>
<accession>Q87L93</accession>
<dbReference type="Proteomes" id="UP000002493">
    <property type="component" value="Chromosome 1"/>
</dbReference>
<protein>
    <submittedName>
        <fullName evidence="1">Uncharacterized protein</fullName>
    </submittedName>
</protein>